<dbReference type="Proteomes" id="UP000218387">
    <property type="component" value="Chromosome"/>
</dbReference>
<dbReference type="GO" id="GO:0022857">
    <property type="term" value="F:transmembrane transporter activity"/>
    <property type="evidence" value="ECO:0007669"/>
    <property type="project" value="InterPro"/>
</dbReference>
<protein>
    <submittedName>
        <fullName evidence="3">Glycine/betaine ABC transporter substrate-binding protein</fullName>
    </submittedName>
</protein>
<proteinExistence type="predicted"/>
<dbReference type="AlphaFoldDB" id="A0A4P9C6F6"/>
<dbReference type="KEGG" id="emt:CPZ25_006480"/>
<keyword evidence="4" id="KW-1185">Reference proteome</keyword>
<feature type="signal peptide" evidence="1">
    <location>
        <begin position="1"/>
        <end position="25"/>
    </location>
</feature>
<dbReference type="EMBL" id="CP029487">
    <property type="protein sequence ID" value="QCT70987.1"/>
    <property type="molecule type" value="Genomic_DNA"/>
</dbReference>
<keyword evidence="1" id="KW-0732">Signal</keyword>
<dbReference type="CDD" id="cd13612">
    <property type="entry name" value="PBP2_ProWX"/>
    <property type="match status" value="1"/>
</dbReference>
<organism evidence="3 4">
    <name type="scientific">Eubacterium maltosivorans</name>
    <dbReference type="NCBI Taxonomy" id="2041044"/>
    <lineage>
        <taxon>Bacteria</taxon>
        <taxon>Bacillati</taxon>
        <taxon>Bacillota</taxon>
        <taxon>Clostridia</taxon>
        <taxon>Eubacteriales</taxon>
        <taxon>Eubacteriaceae</taxon>
        <taxon>Eubacterium</taxon>
    </lineage>
</organism>
<name>A0A4P9C6F6_EUBML</name>
<accession>A0A4P9C6F6</accession>
<dbReference type="RefSeq" id="WP_096919992.1">
    <property type="nucleotide sequence ID" value="NZ_CP029487.1"/>
</dbReference>
<evidence type="ECO:0000313" key="4">
    <source>
        <dbReference type="Proteomes" id="UP000218387"/>
    </source>
</evidence>
<dbReference type="Pfam" id="PF04069">
    <property type="entry name" value="OpuAC"/>
    <property type="match status" value="1"/>
</dbReference>
<reference evidence="3 4" key="1">
    <citation type="submission" date="2018-05" db="EMBL/GenBank/DDBJ databases">
        <title>Genome comparison of Eubacterium sp.</title>
        <authorList>
            <person name="Feng Y."/>
            <person name="Sanchez-Andrea I."/>
            <person name="Stams A.J.M."/>
            <person name="De Vos W.M."/>
        </authorList>
    </citation>
    <scope>NUCLEOTIDE SEQUENCE [LARGE SCALE GENOMIC DNA]</scope>
    <source>
        <strain evidence="3 4">YI</strain>
    </source>
</reference>
<dbReference type="SUPFAM" id="SSF53850">
    <property type="entry name" value="Periplasmic binding protein-like II"/>
    <property type="match status" value="1"/>
</dbReference>
<evidence type="ECO:0000256" key="1">
    <source>
        <dbReference type="SAM" id="SignalP"/>
    </source>
</evidence>
<gene>
    <name evidence="3" type="ORF">CPZ25_006480</name>
</gene>
<dbReference type="Gene3D" id="3.40.190.10">
    <property type="entry name" value="Periplasmic binding protein-like II"/>
    <property type="match status" value="1"/>
</dbReference>
<evidence type="ECO:0000313" key="3">
    <source>
        <dbReference type="EMBL" id="QCT70987.1"/>
    </source>
</evidence>
<sequence length="305" mass="34158">MKKKTKKIGALALALVLGVSMITGCSTGGQKESGTVKIATKPMTEQLILGEMLSILIQENTDLNVEITKGVGGGTSNIHPALIKGDFDLYPEYTGTAWNNILKKTEYPDDETLWNTLTDEYDAQFGLKWVGMYGFNNTYTLALRKEIADKYNIKTFSDMARYTPEITFGANPDFYEREDGYQALCDAYGFSFKDHMDMDIGLKYNALNSGEVDVINAYTTDGQLSVADAVSLTDDKGFFKNYYCGTVVREDTLERYPELEGVLKKMDGIITNEEMSKMNYDLEVNSRDEHDVAMEFLKSKGLINE</sequence>
<dbReference type="InterPro" id="IPR007210">
    <property type="entry name" value="ABC_Gly_betaine_transp_sub-bd"/>
</dbReference>
<feature type="domain" description="ABC-type glycine betaine transport system substrate-binding" evidence="2">
    <location>
        <begin position="35"/>
        <end position="298"/>
    </location>
</feature>
<dbReference type="GO" id="GO:0043190">
    <property type="term" value="C:ATP-binding cassette (ABC) transporter complex"/>
    <property type="evidence" value="ECO:0007669"/>
    <property type="project" value="InterPro"/>
</dbReference>
<evidence type="ECO:0000259" key="2">
    <source>
        <dbReference type="Pfam" id="PF04069"/>
    </source>
</evidence>
<feature type="chain" id="PRO_5038568487" evidence="1">
    <location>
        <begin position="26"/>
        <end position="305"/>
    </location>
</feature>
<dbReference type="Gene3D" id="3.40.190.120">
    <property type="entry name" value="Osmoprotection protein (prox), domain 2"/>
    <property type="match status" value="1"/>
</dbReference>
<dbReference type="PROSITE" id="PS51257">
    <property type="entry name" value="PROKAR_LIPOPROTEIN"/>
    <property type="match status" value="1"/>
</dbReference>